<evidence type="ECO:0000313" key="3">
    <source>
        <dbReference type="Proteomes" id="UP001304298"/>
    </source>
</evidence>
<reference evidence="2 3" key="1">
    <citation type="submission" date="2023-12" db="EMBL/GenBank/DDBJ databases">
        <title>Amycolatopsis sp. V23-08.</title>
        <authorList>
            <person name="Somphong A."/>
        </authorList>
    </citation>
    <scope>NUCLEOTIDE SEQUENCE [LARGE SCALE GENOMIC DNA]</scope>
    <source>
        <strain evidence="2 3">V23-08</strain>
    </source>
</reference>
<accession>A0ABU5R451</accession>
<dbReference type="Proteomes" id="UP001304298">
    <property type="component" value="Unassembled WGS sequence"/>
</dbReference>
<gene>
    <name evidence="2" type="ORF">VA596_11080</name>
</gene>
<proteinExistence type="predicted"/>
<feature type="region of interest" description="Disordered" evidence="1">
    <location>
        <begin position="42"/>
        <end position="96"/>
    </location>
</feature>
<comment type="caution">
    <text evidence="2">The sequence shown here is derived from an EMBL/GenBank/DDBJ whole genome shotgun (WGS) entry which is preliminary data.</text>
</comment>
<dbReference type="RefSeq" id="WP_323325902.1">
    <property type="nucleotide sequence ID" value="NZ_JAYFSI010000002.1"/>
</dbReference>
<feature type="compositionally biased region" description="Low complexity" evidence="1">
    <location>
        <begin position="55"/>
        <end position="82"/>
    </location>
</feature>
<sequence>MSIGHVLRPPQLFQKRFDGALAALGGVRVPPAVDRDDQLHGHVQQRPFGGADGWAAAARRTSASRAPTASARSASAAASRPGGRSGLFASPASTGGCTGRSSAMAASAAAAHASRPASVAVNVFFALACAQSAATSAIRPRSRSFVQLVLE</sequence>
<name>A0ABU5R451_9PSEU</name>
<dbReference type="EMBL" id="JAYFSI010000002">
    <property type="protein sequence ID" value="MEA5360081.1"/>
    <property type="molecule type" value="Genomic_DNA"/>
</dbReference>
<keyword evidence="3" id="KW-1185">Reference proteome</keyword>
<organism evidence="2 3">
    <name type="scientific">Amycolatopsis heterodermiae</name>
    <dbReference type="NCBI Taxonomy" id="3110235"/>
    <lineage>
        <taxon>Bacteria</taxon>
        <taxon>Bacillati</taxon>
        <taxon>Actinomycetota</taxon>
        <taxon>Actinomycetes</taxon>
        <taxon>Pseudonocardiales</taxon>
        <taxon>Pseudonocardiaceae</taxon>
        <taxon>Amycolatopsis</taxon>
    </lineage>
</organism>
<evidence type="ECO:0000313" key="2">
    <source>
        <dbReference type="EMBL" id="MEA5360081.1"/>
    </source>
</evidence>
<evidence type="ECO:0000256" key="1">
    <source>
        <dbReference type="SAM" id="MobiDB-lite"/>
    </source>
</evidence>
<protein>
    <submittedName>
        <fullName evidence="2">Uncharacterized protein</fullName>
    </submittedName>
</protein>